<evidence type="ECO:0000313" key="1">
    <source>
        <dbReference type="EMBL" id="GAO29955.1"/>
    </source>
</evidence>
<comment type="caution">
    <text evidence="1">The sequence shown here is derived from an EMBL/GenBank/DDBJ whole genome shotgun (WGS) entry which is preliminary data.</text>
</comment>
<dbReference type="EMBL" id="BAZW01000016">
    <property type="protein sequence ID" value="GAO29955.1"/>
    <property type="molecule type" value="Genomic_DNA"/>
</dbReference>
<dbReference type="RefSeq" id="WP_062124622.1">
    <property type="nucleotide sequence ID" value="NZ_BAZW01000016.1"/>
</dbReference>
<organism evidence="1 2">
    <name type="scientific">Geofilum rubicundum JCM 15548</name>
    <dbReference type="NCBI Taxonomy" id="1236989"/>
    <lineage>
        <taxon>Bacteria</taxon>
        <taxon>Pseudomonadati</taxon>
        <taxon>Bacteroidota</taxon>
        <taxon>Bacteroidia</taxon>
        <taxon>Marinilabiliales</taxon>
        <taxon>Marinilabiliaceae</taxon>
        <taxon>Geofilum</taxon>
    </lineage>
</organism>
<gene>
    <name evidence="1" type="ORF">JCM15548_12190</name>
</gene>
<dbReference type="OrthoDB" id="1121550at2"/>
<evidence type="ECO:0000313" key="2">
    <source>
        <dbReference type="Proteomes" id="UP000032900"/>
    </source>
</evidence>
<sequence length="120" mass="13246">MHGTIIYIKLNNGTLEYRDSEGHHGDTITTHAKHNGKIVWKLDQCSGISEITGIKLQGDLNILNGKPRKVDFNQWEVRAADESEGEVSYTVEVVKCERVIGAGVEIQGLKGPNPPTLRIP</sequence>
<dbReference type="AlphaFoldDB" id="A0A0E9LYM1"/>
<dbReference type="Proteomes" id="UP000032900">
    <property type="component" value="Unassembled WGS sequence"/>
</dbReference>
<protein>
    <submittedName>
        <fullName evidence="1">Uncharacterized protein</fullName>
    </submittedName>
</protein>
<keyword evidence="2" id="KW-1185">Reference proteome</keyword>
<name>A0A0E9LYM1_9BACT</name>
<proteinExistence type="predicted"/>
<accession>A0A0E9LYM1</accession>
<reference evidence="1 2" key="1">
    <citation type="journal article" date="2015" name="Microbes Environ.">
        <title>Distribution and evolution of nitrogen fixation genes in the phylum bacteroidetes.</title>
        <authorList>
            <person name="Inoue J."/>
            <person name="Oshima K."/>
            <person name="Suda W."/>
            <person name="Sakamoto M."/>
            <person name="Iino T."/>
            <person name="Noda S."/>
            <person name="Hongoh Y."/>
            <person name="Hattori M."/>
            <person name="Ohkuma M."/>
        </authorList>
    </citation>
    <scope>NUCLEOTIDE SEQUENCE [LARGE SCALE GENOMIC DNA]</scope>
    <source>
        <strain evidence="1">JCM 15548</strain>
    </source>
</reference>